<feature type="transmembrane region" description="Helical" evidence="5">
    <location>
        <begin position="17"/>
        <end position="44"/>
    </location>
</feature>
<keyword evidence="4 5" id="KW-0472">Membrane</keyword>
<feature type="domain" description="O-antigen ligase-related" evidence="6">
    <location>
        <begin position="187"/>
        <end position="335"/>
    </location>
</feature>
<evidence type="ECO:0000256" key="1">
    <source>
        <dbReference type="ARBA" id="ARBA00004141"/>
    </source>
</evidence>
<evidence type="ECO:0000256" key="3">
    <source>
        <dbReference type="ARBA" id="ARBA00022989"/>
    </source>
</evidence>
<dbReference type="Pfam" id="PF04932">
    <property type="entry name" value="Wzy_C"/>
    <property type="match status" value="1"/>
</dbReference>
<comment type="subcellular location">
    <subcellularLocation>
        <location evidence="1">Membrane</location>
        <topology evidence="1">Multi-pass membrane protein</topology>
    </subcellularLocation>
</comment>
<proteinExistence type="predicted"/>
<dbReference type="PANTHER" id="PTHR37422:SF13">
    <property type="entry name" value="LIPOPOLYSACCHARIDE BIOSYNTHESIS PROTEIN PA4999-RELATED"/>
    <property type="match status" value="1"/>
</dbReference>
<evidence type="ECO:0000256" key="5">
    <source>
        <dbReference type="SAM" id="Phobius"/>
    </source>
</evidence>
<keyword evidence="8" id="KW-1185">Reference proteome</keyword>
<sequence>MIKSFHSQFRDPVPTSYLYSALFFASVGVFASSASILVAIAGLFALWRLYITKSLKRISIDGEGLVWAAVIAYYGAGAFSAVMNPSDSESVAQLGERIPFLFLPLLLQFFSQADPDKLLSWSAKGACLGVFIVFAYWGLFDQFRVTRITALSGNSNVLGYMCCLLFVFLCLGVAGLTDKKIKLVYTIAVVLCVILVASSGSRGSLLTVVSISVIMVWLHGPWRAIWTRTLVITFMVGIITIFASTSIVGKRSLALVDEVVQSDLDLSKFDPKRVAIWTCGVQIGMEAPIFGRGHDEALDEMKSCTSNSFERALRFSHFHNLFVDQFAKAGGVGLFPAIFLWLLPVLLLICTRYHKAVSPTLTAGILGIWSVQTTGALFNIGFGHDAVDAGFIYTNALLFGVINARFRCEAAPET</sequence>
<feature type="transmembrane region" description="Helical" evidence="5">
    <location>
        <begin position="229"/>
        <end position="248"/>
    </location>
</feature>
<protein>
    <submittedName>
        <fullName evidence="7">O-antigen ligase family protein</fullName>
    </submittedName>
</protein>
<feature type="transmembrane region" description="Helical" evidence="5">
    <location>
        <begin position="118"/>
        <end position="137"/>
    </location>
</feature>
<evidence type="ECO:0000259" key="6">
    <source>
        <dbReference type="Pfam" id="PF04932"/>
    </source>
</evidence>
<comment type="caution">
    <text evidence="7">The sequence shown here is derived from an EMBL/GenBank/DDBJ whole genome shotgun (WGS) entry which is preliminary data.</text>
</comment>
<dbReference type="RefSeq" id="WP_342848729.1">
    <property type="nucleotide sequence ID" value="NZ_JBBMQO010000006.1"/>
</dbReference>
<evidence type="ECO:0000256" key="2">
    <source>
        <dbReference type="ARBA" id="ARBA00022692"/>
    </source>
</evidence>
<dbReference type="InterPro" id="IPR007016">
    <property type="entry name" value="O-antigen_ligase-rel_domated"/>
</dbReference>
<keyword evidence="7" id="KW-0436">Ligase</keyword>
<dbReference type="GO" id="GO:0016874">
    <property type="term" value="F:ligase activity"/>
    <property type="evidence" value="ECO:0007669"/>
    <property type="project" value="UniProtKB-KW"/>
</dbReference>
<feature type="transmembrane region" description="Helical" evidence="5">
    <location>
        <begin position="183"/>
        <end position="199"/>
    </location>
</feature>
<keyword evidence="3 5" id="KW-1133">Transmembrane helix</keyword>
<name>A0ABU9T815_9HYPH</name>
<dbReference type="EMBL" id="JBBMQO010000006">
    <property type="protein sequence ID" value="MEM5502254.1"/>
    <property type="molecule type" value="Genomic_DNA"/>
</dbReference>
<evidence type="ECO:0000256" key="4">
    <source>
        <dbReference type="ARBA" id="ARBA00023136"/>
    </source>
</evidence>
<gene>
    <name evidence="7" type="ORF">WNY59_11715</name>
</gene>
<dbReference type="Proteomes" id="UP001477870">
    <property type="component" value="Unassembled WGS sequence"/>
</dbReference>
<keyword evidence="2 5" id="KW-0812">Transmembrane</keyword>
<accession>A0ABU9T815</accession>
<feature type="transmembrane region" description="Helical" evidence="5">
    <location>
        <begin position="65"/>
        <end position="82"/>
    </location>
</feature>
<evidence type="ECO:0000313" key="7">
    <source>
        <dbReference type="EMBL" id="MEM5502254.1"/>
    </source>
</evidence>
<dbReference type="InterPro" id="IPR051533">
    <property type="entry name" value="WaaL-like"/>
</dbReference>
<dbReference type="PANTHER" id="PTHR37422">
    <property type="entry name" value="TEICHURONIC ACID BIOSYNTHESIS PROTEIN TUAE"/>
    <property type="match status" value="1"/>
</dbReference>
<reference evidence="7 8" key="1">
    <citation type="submission" date="2024-03" db="EMBL/GenBank/DDBJ databases">
        <title>Community enrichment and isolation of bacterial strains for fucoidan degradation.</title>
        <authorList>
            <person name="Sichert A."/>
        </authorList>
    </citation>
    <scope>NUCLEOTIDE SEQUENCE [LARGE SCALE GENOMIC DNA]</scope>
    <source>
        <strain evidence="7 8">AS62</strain>
    </source>
</reference>
<feature type="transmembrane region" description="Helical" evidence="5">
    <location>
        <begin position="329"/>
        <end position="349"/>
    </location>
</feature>
<evidence type="ECO:0000313" key="8">
    <source>
        <dbReference type="Proteomes" id="UP001477870"/>
    </source>
</evidence>
<organism evidence="7 8">
    <name type="scientific">Ahrensia kielensis</name>
    <dbReference type="NCBI Taxonomy" id="76980"/>
    <lineage>
        <taxon>Bacteria</taxon>
        <taxon>Pseudomonadati</taxon>
        <taxon>Pseudomonadota</taxon>
        <taxon>Alphaproteobacteria</taxon>
        <taxon>Hyphomicrobiales</taxon>
        <taxon>Ahrensiaceae</taxon>
        <taxon>Ahrensia</taxon>
    </lineage>
</organism>
<feature type="transmembrane region" description="Helical" evidence="5">
    <location>
        <begin position="157"/>
        <end position="176"/>
    </location>
</feature>